<dbReference type="AlphaFoldDB" id="A0A060HTK6"/>
<evidence type="ECO:0000313" key="5">
    <source>
        <dbReference type="Proteomes" id="UP000027093"/>
    </source>
</evidence>
<keyword evidence="4" id="KW-0436">Ligase</keyword>
<feature type="domain" description="Phosphoesterase HXTX" evidence="3">
    <location>
        <begin position="28"/>
        <end position="90"/>
    </location>
</feature>
<dbReference type="InterPro" id="IPR014051">
    <property type="entry name" value="Phosphoesterase_HXTX"/>
</dbReference>
<comment type="function">
    <text evidence="2">Hydrolyzes RNA 2',3'-cyclic phosphodiester to an RNA 2'-phosphomonoester.</text>
</comment>
<evidence type="ECO:0000256" key="1">
    <source>
        <dbReference type="ARBA" id="ARBA00022801"/>
    </source>
</evidence>
<protein>
    <recommendedName>
        <fullName evidence="2">RNA 2',3'-cyclic phosphodiesterase</fullName>
        <shortName evidence="2">RNA 2',3'-CPDase</shortName>
        <ecNumber evidence="2">3.1.4.58</ecNumber>
    </recommendedName>
</protein>
<dbReference type="NCBIfam" id="TIGR02258">
    <property type="entry name" value="2_5_ligase"/>
    <property type="match status" value="1"/>
</dbReference>
<dbReference type="HOGENOM" id="CLU_081251_3_4_2"/>
<proteinExistence type="inferred from homology"/>
<name>A0A060HTK6_9ARCH</name>
<feature type="active site" description="Proton acceptor" evidence="2">
    <location>
        <position position="126"/>
    </location>
</feature>
<dbReference type="RefSeq" id="WP_075055472.1">
    <property type="nucleotide sequence ID" value="NZ_CP007536.1"/>
</dbReference>
<dbReference type="Proteomes" id="UP000027093">
    <property type="component" value="Chromosome"/>
</dbReference>
<comment type="similarity">
    <text evidence="2">Belongs to the 2H phosphoesterase superfamily. ThpR family.</text>
</comment>
<dbReference type="PANTHER" id="PTHR35561">
    <property type="entry name" value="RNA 2',3'-CYCLIC PHOSPHODIESTERASE"/>
    <property type="match status" value="1"/>
</dbReference>
<dbReference type="Gene3D" id="3.90.1140.10">
    <property type="entry name" value="Cyclic phosphodiesterase"/>
    <property type="match status" value="1"/>
</dbReference>
<accession>A0A060HTK6</accession>
<dbReference type="GO" id="GO:0016874">
    <property type="term" value="F:ligase activity"/>
    <property type="evidence" value="ECO:0007669"/>
    <property type="project" value="UniProtKB-KW"/>
</dbReference>
<dbReference type="InterPro" id="IPR004175">
    <property type="entry name" value="RNA_CPDase"/>
</dbReference>
<comment type="catalytic activity">
    <reaction evidence="2">
        <text>a 3'-end 2',3'-cyclophospho-ribonucleotide-RNA + H2O = a 3'-end 2'-phospho-ribonucleotide-RNA + H(+)</text>
        <dbReference type="Rhea" id="RHEA:11828"/>
        <dbReference type="Rhea" id="RHEA-COMP:10464"/>
        <dbReference type="Rhea" id="RHEA-COMP:17353"/>
        <dbReference type="ChEBI" id="CHEBI:15377"/>
        <dbReference type="ChEBI" id="CHEBI:15378"/>
        <dbReference type="ChEBI" id="CHEBI:83064"/>
        <dbReference type="ChEBI" id="CHEBI:173113"/>
        <dbReference type="EC" id="3.1.4.58"/>
    </reaction>
</comment>
<feature type="short sequence motif" description="HXTX 2" evidence="2">
    <location>
        <begin position="126"/>
        <end position="129"/>
    </location>
</feature>
<keyword evidence="5" id="KW-1185">Reference proteome</keyword>
<sequence length="185" mass="20046">MRAFVAVDAPGSEIAGLQQEMTSSSGWSPREVKPVEPNNFHFTLIFLGEITGQQAEKVRERLAGIKFEPFPITYTGVGAFPKASNARVVWVGLDREGAARLEALAGQVVARMAEAGFVQDKPFSPHLTIFRAKNRHVAVDVARYAGRTFGTSVVDRVHLKKSDLAPSGPTYSNIYTVSAAKEKGA</sequence>
<evidence type="ECO:0000313" key="4">
    <source>
        <dbReference type="EMBL" id="AIC16791.1"/>
    </source>
</evidence>
<dbReference type="EMBL" id="CP007536">
    <property type="protein sequence ID" value="AIC16791.1"/>
    <property type="molecule type" value="Genomic_DNA"/>
</dbReference>
<feature type="short sequence motif" description="HXTX 1" evidence="2">
    <location>
        <begin position="41"/>
        <end position="44"/>
    </location>
</feature>
<dbReference type="Pfam" id="PF02834">
    <property type="entry name" value="LigT_PEase"/>
    <property type="match status" value="2"/>
</dbReference>
<dbReference type="SUPFAM" id="SSF55144">
    <property type="entry name" value="LigT-like"/>
    <property type="match status" value="1"/>
</dbReference>
<dbReference type="HAMAP" id="MF_01940">
    <property type="entry name" value="RNA_CPDase"/>
    <property type="match status" value="1"/>
</dbReference>
<reference evidence="4 5" key="1">
    <citation type="journal article" date="2014" name="Int. J. Syst. Evol. Microbiol.">
        <title>Nitrososphaera viennensis gen. nov., sp. nov., an aerobic and mesophilic, ammonia-oxidizing archaeon from soil and a member of the archaeal phylum Thaumarchaeota.</title>
        <authorList>
            <person name="Stieglmeier M."/>
            <person name="Klingl A."/>
            <person name="Alves R.J."/>
            <person name="Rittmann S.K."/>
            <person name="Melcher M."/>
            <person name="Leisch N."/>
            <person name="Schleper C."/>
        </authorList>
    </citation>
    <scope>NUCLEOTIDE SEQUENCE [LARGE SCALE GENOMIC DNA]</scope>
    <source>
        <strain evidence="4">EN76</strain>
    </source>
</reference>
<organism evidence="4 5">
    <name type="scientific">Nitrososphaera viennensis EN76</name>
    <dbReference type="NCBI Taxonomy" id="926571"/>
    <lineage>
        <taxon>Archaea</taxon>
        <taxon>Nitrososphaerota</taxon>
        <taxon>Nitrososphaeria</taxon>
        <taxon>Nitrososphaerales</taxon>
        <taxon>Nitrososphaeraceae</taxon>
        <taxon>Nitrososphaera</taxon>
    </lineage>
</organism>
<evidence type="ECO:0000256" key="2">
    <source>
        <dbReference type="HAMAP-Rule" id="MF_01940"/>
    </source>
</evidence>
<dbReference type="STRING" id="926571.NVIE_2576"/>
<dbReference type="GeneID" id="74947757"/>
<keyword evidence="1 2" id="KW-0378">Hydrolase</keyword>
<dbReference type="GO" id="GO:0004113">
    <property type="term" value="F:2',3'-cyclic-nucleotide 3'-phosphodiesterase activity"/>
    <property type="evidence" value="ECO:0007669"/>
    <property type="project" value="InterPro"/>
</dbReference>
<gene>
    <name evidence="4" type="ORF">NVIE_2576</name>
</gene>
<dbReference type="GO" id="GO:0008664">
    <property type="term" value="F:RNA 2',3'-cyclic 3'-phosphodiesterase activity"/>
    <property type="evidence" value="ECO:0007669"/>
    <property type="project" value="UniProtKB-EC"/>
</dbReference>
<dbReference type="OrthoDB" id="44091at2157"/>
<evidence type="ECO:0000259" key="3">
    <source>
        <dbReference type="Pfam" id="PF02834"/>
    </source>
</evidence>
<feature type="active site" description="Proton donor" evidence="2">
    <location>
        <position position="41"/>
    </location>
</feature>
<feature type="domain" description="Phosphoesterase HXTX" evidence="3">
    <location>
        <begin position="91"/>
        <end position="171"/>
    </location>
</feature>
<dbReference type="PANTHER" id="PTHR35561:SF1">
    <property type="entry name" value="RNA 2',3'-CYCLIC PHOSPHODIESTERASE"/>
    <property type="match status" value="1"/>
</dbReference>
<dbReference type="InterPro" id="IPR009097">
    <property type="entry name" value="Cyclic_Pdiesterase"/>
</dbReference>
<dbReference type="EC" id="3.1.4.58" evidence="2"/>
<dbReference type="KEGG" id="nvn:NVIE_2576"/>